<dbReference type="Pfam" id="PF00155">
    <property type="entry name" value="Aminotran_1_2"/>
    <property type="match status" value="1"/>
</dbReference>
<keyword evidence="4" id="KW-0238">DNA-binding</keyword>
<protein>
    <submittedName>
        <fullName evidence="7">PLP-dependent aminotransferase family protein</fullName>
    </submittedName>
</protein>
<feature type="domain" description="HTH gntR-type" evidence="6">
    <location>
        <begin position="4"/>
        <end position="72"/>
    </location>
</feature>
<dbReference type="PROSITE" id="PS50949">
    <property type="entry name" value="HTH_GNTR"/>
    <property type="match status" value="1"/>
</dbReference>
<dbReference type="InterPro" id="IPR036390">
    <property type="entry name" value="WH_DNA-bd_sf"/>
</dbReference>
<evidence type="ECO:0000256" key="2">
    <source>
        <dbReference type="ARBA" id="ARBA00022898"/>
    </source>
</evidence>
<dbReference type="Gene3D" id="1.10.10.10">
    <property type="entry name" value="Winged helix-like DNA-binding domain superfamily/Winged helix DNA-binding domain"/>
    <property type="match status" value="1"/>
</dbReference>
<dbReference type="GO" id="GO:0003677">
    <property type="term" value="F:DNA binding"/>
    <property type="evidence" value="ECO:0007669"/>
    <property type="project" value="UniProtKB-KW"/>
</dbReference>
<evidence type="ECO:0000256" key="1">
    <source>
        <dbReference type="ARBA" id="ARBA00005384"/>
    </source>
</evidence>
<dbReference type="InterPro" id="IPR000524">
    <property type="entry name" value="Tscrpt_reg_HTH_GntR"/>
</dbReference>
<dbReference type="CDD" id="cd07377">
    <property type="entry name" value="WHTH_GntR"/>
    <property type="match status" value="1"/>
</dbReference>
<evidence type="ECO:0000259" key="6">
    <source>
        <dbReference type="PROSITE" id="PS50949"/>
    </source>
</evidence>
<evidence type="ECO:0000256" key="5">
    <source>
        <dbReference type="ARBA" id="ARBA00023163"/>
    </source>
</evidence>
<keyword evidence="7" id="KW-0808">Transferase</keyword>
<dbReference type="InterPro" id="IPR036388">
    <property type="entry name" value="WH-like_DNA-bd_sf"/>
</dbReference>
<dbReference type="GO" id="GO:0030170">
    <property type="term" value="F:pyridoxal phosphate binding"/>
    <property type="evidence" value="ECO:0007669"/>
    <property type="project" value="InterPro"/>
</dbReference>
<dbReference type="Gene3D" id="3.40.640.10">
    <property type="entry name" value="Type I PLP-dependent aspartate aminotransferase-like (Major domain)"/>
    <property type="match status" value="1"/>
</dbReference>
<comment type="similarity">
    <text evidence="1">In the C-terminal section; belongs to the class-I pyridoxal-phosphate-dependent aminotransferase family.</text>
</comment>
<dbReference type="AlphaFoldDB" id="A0A5J6LG21"/>
<dbReference type="Pfam" id="PF00392">
    <property type="entry name" value="GntR"/>
    <property type="match status" value="1"/>
</dbReference>
<evidence type="ECO:0000313" key="7">
    <source>
        <dbReference type="EMBL" id="QEW07333.1"/>
    </source>
</evidence>
<proteinExistence type="inferred from homology"/>
<dbReference type="SUPFAM" id="SSF46785">
    <property type="entry name" value="Winged helix' DNA-binding domain"/>
    <property type="match status" value="1"/>
</dbReference>
<dbReference type="InterPro" id="IPR015421">
    <property type="entry name" value="PyrdxlP-dep_Trfase_major"/>
</dbReference>
<organism evidence="7 8">
    <name type="scientific">Nitrincola iocasae</name>
    <dbReference type="NCBI Taxonomy" id="2614693"/>
    <lineage>
        <taxon>Bacteria</taxon>
        <taxon>Pseudomonadati</taxon>
        <taxon>Pseudomonadota</taxon>
        <taxon>Gammaproteobacteria</taxon>
        <taxon>Oceanospirillales</taxon>
        <taxon>Oceanospirillaceae</taxon>
        <taxon>Nitrincola</taxon>
    </lineage>
</organism>
<dbReference type="InterPro" id="IPR004839">
    <property type="entry name" value="Aminotransferase_I/II_large"/>
</dbReference>
<dbReference type="InterPro" id="IPR015422">
    <property type="entry name" value="PyrdxlP-dep_Trfase_small"/>
</dbReference>
<name>A0A5J6LG21_9GAMM</name>
<dbReference type="PANTHER" id="PTHR46577">
    <property type="entry name" value="HTH-TYPE TRANSCRIPTIONAL REGULATORY PROTEIN GABR"/>
    <property type="match status" value="1"/>
</dbReference>
<dbReference type="GO" id="GO:0003700">
    <property type="term" value="F:DNA-binding transcription factor activity"/>
    <property type="evidence" value="ECO:0007669"/>
    <property type="project" value="InterPro"/>
</dbReference>
<dbReference type="EMBL" id="CP044222">
    <property type="protein sequence ID" value="QEW07333.1"/>
    <property type="molecule type" value="Genomic_DNA"/>
</dbReference>
<keyword evidence="3" id="KW-0805">Transcription regulation</keyword>
<dbReference type="SUPFAM" id="SSF53383">
    <property type="entry name" value="PLP-dependent transferases"/>
    <property type="match status" value="1"/>
</dbReference>
<sequence>MKQDYAYLELEAWLYSRMQAGRWQVGERLPSVRHLCREKQLSKATVLHAYQRLEAQGRIEARPRSGYFVCELPGSALDQSVVASTAIPGPVPVNSSELLTDIMLQGAAFDLLPGGQAEHISAGLMLLNRSIGRALRQSRGKAHQRYEEPAGYLPLRQTLAQRYQRDACQVSAEEFCITSGCQNALFLSLKACCRPGDLVAVEDPGFYGVIQLLEQLQLKAVQIPVHPQTGVDLNALERALQHWPIRACVVTPCFATPGGSLMPEAHQRRLLALANKHEITLIEDDIYRELSFTGRLSPLKALDEQDRVILCGSYSKALSRDLRLGWVLSKRWHKRIVYLQLITQLANSHFVQQGLNDYLISGDYDRYLRQYISELYRQSQEWMQALQSRWPERIRVDVPQGGLCLWVEWQQPIDTLALYPLALRQGIAITPGPLFSVSGDFRQALRLSFAQACSPKHQSALESLQTMMDQQSAQRD</sequence>
<dbReference type="Proteomes" id="UP000325606">
    <property type="component" value="Chromosome"/>
</dbReference>
<evidence type="ECO:0000256" key="3">
    <source>
        <dbReference type="ARBA" id="ARBA00023015"/>
    </source>
</evidence>
<dbReference type="SMART" id="SM00345">
    <property type="entry name" value="HTH_GNTR"/>
    <property type="match status" value="1"/>
</dbReference>
<dbReference type="Gene3D" id="3.90.1150.10">
    <property type="entry name" value="Aspartate Aminotransferase, domain 1"/>
    <property type="match status" value="1"/>
</dbReference>
<evidence type="ECO:0000256" key="4">
    <source>
        <dbReference type="ARBA" id="ARBA00023125"/>
    </source>
</evidence>
<accession>A0A5J6LG21</accession>
<gene>
    <name evidence="7" type="ORF">F5I99_12950</name>
</gene>
<evidence type="ECO:0000313" key="8">
    <source>
        <dbReference type="Proteomes" id="UP000325606"/>
    </source>
</evidence>
<dbReference type="KEGG" id="nik:F5I99_12950"/>
<keyword evidence="2" id="KW-0663">Pyridoxal phosphate</keyword>
<keyword evidence="8" id="KW-1185">Reference proteome</keyword>
<dbReference type="CDD" id="cd00609">
    <property type="entry name" value="AAT_like"/>
    <property type="match status" value="1"/>
</dbReference>
<keyword evidence="7" id="KW-0032">Aminotransferase</keyword>
<keyword evidence="5" id="KW-0804">Transcription</keyword>
<reference evidence="7 8" key="1">
    <citation type="submission" date="2019-09" db="EMBL/GenBank/DDBJ databases">
        <title>Nitrincola iocasae sp. nov., a bacterium isolated from the sediment collected at a cold seep field in South China Sea.</title>
        <authorList>
            <person name="Zhang H."/>
            <person name="Wang H."/>
            <person name="Li C."/>
        </authorList>
    </citation>
    <scope>NUCLEOTIDE SEQUENCE [LARGE SCALE GENOMIC DNA]</scope>
    <source>
        <strain evidence="7 8">KXZD1103</strain>
    </source>
</reference>
<dbReference type="RefSeq" id="WP_151056643.1">
    <property type="nucleotide sequence ID" value="NZ_CP044222.1"/>
</dbReference>
<dbReference type="PANTHER" id="PTHR46577:SF2">
    <property type="entry name" value="TRANSCRIPTIONAL REGULATORY PROTEIN"/>
    <property type="match status" value="1"/>
</dbReference>
<dbReference type="InterPro" id="IPR015424">
    <property type="entry name" value="PyrdxlP-dep_Trfase"/>
</dbReference>
<dbReference type="InterPro" id="IPR051446">
    <property type="entry name" value="HTH_trans_reg/aminotransferase"/>
</dbReference>
<dbReference type="GO" id="GO:0008483">
    <property type="term" value="F:transaminase activity"/>
    <property type="evidence" value="ECO:0007669"/>
    <property type="project" value="UniProtKB-KW"/>
</dbReference>